<dbReference type="CDD" id="cd00037">
    <property type="entry name" value="CLECT"/>
    <property type="match status" value="1"/>
</dbReference>
<dbReference type="SUPFAM" id="SSF56436">
    <property type="entry name" value="C-type lectin-like"/>
    <property type="match status" value="1"/>
</dbReference>
<evidence type="ECO:0000313" key="3">
    <source>
        <dbReference type="EMBL" id="EDO40052.1"/>
    </source>
</evidence>
<dbReference type="GO" id="GO:0009897">
    <property type="term" value="C:external side of plasma membrane"/>
    <property type="evidence" value="ECO:0000318"/>
    <property type="project" value="GO_Central"/>
</dbReference>
<dbReference type="Gene3D" id="3.50.4.10">
    <property type="entry name" value="Hepatocyte Growth Factor"/>
    <property type="match status" value="1"/>
</dbReference>
<dbReference type="PhylomeDB" id="A7S8E8"/>
<dbReference type="GO" id="GO:0038187">
    <property type="term" value="F:pattern recognition receptor activity"/>
    <property type="evidence" value="ECO:0000318"/>
    <property type="project" value="GO_Central"/>
</dbReference>
<organism evidence="3 4">
    <name type="scientific">Nematostella vectensis</name>
    <name type="common">Starlet sea anemone</name>
    <dbReference type="NCBI Taxonomy" id="45351"/>
    <lineage>
        <taxon>Eukaryota</taxon>
        <taxon>Metazoa</taxon>
        <taxon>Cnidaria</taxon>
        <taxon>Anthozoa</taxon>
        <taxon>Hexacorallia</taxon>
        <taxon>Actiniaria</taxon>
        <taxon>Edwardsiidae</taxon>
        <taxon>Nematostella</taxon>
    </lineage>
</organism>
<dbReference type="PANTHER" id="PTHR22803">
    <property type="entry name" value="MANNOSE, PHOSPHOLIPASE, LECTIN RECEPTOR RELATED"/>
    <property type="match status" value="1"/>
</dbReference>
<dbReference type="HOGENOM" id="CLU_566608_0_0_1"/>
<dbReference type="SUPFAM" id="SSF49899">
    <property type="entry name" value="Concanavalin A-like lectins/glucanases"/>
    <property type="match status" value="1"/>
</dbReference>
<gene>
    <name evidence="3" type="ORF">NEMVEDRAFT_v1g208381</name>
</gene>
<dbReference type="InterPro" id="IPR016187">
    <property type="entry name" value="CTDL_fold"/>
</dbReference>
<dbReference type="OMA" id="YINGTEM"/>
<feature type="chain" id="PRO_5002712433" description="Apple domain-containing protein" evidence="1">
    <location>
        <begin position="19"/>
        <end position="482"/>
    </location>
</feature>
<accession>A7S8E8</accession>
<dbReference type="Pfam" id="PF00024">
    <property type="entry name" value="PAN_1"/>
    <property type="match status" value="1"/>
</dbReference>
<dbReference type="Gene3D" id="2.60.120.200">
    <property type="match status" value="1"/>
</dbReference>
<dbReference type="InterPro" id="IPR003609">
    <property type="entry name" value="Pan_app"/>
</dbReference>
<protein>
    <recommendedName>
        <fullName evidence="2">Apple domain-containing protein</fullName>
    </recommendedName>
</protein>
<dbReference type="InParanoid" id="A7S8E8"/>
<dbReference type="InterPro" id="IPR016186">
    <property type="entry name" value="C-type_lectin-like/link_sf"/>
</dbReference>
<evidence type="ECO:0000313" key="4">
    <source>
        <dbReference type="Proteomes" id="UP000001593"/>
    </source>
</evidence>
<dbReference type="InterPro" id="IPR013320">
    <property type="entry name" value="ConA-like_dom_sf"/>
</dbReference>
<dbReference type="EMBL" id="DS469597">
    <property type="protein sequence ID" value="EDO40052.1"/>
    <property type="molecule type" value="Genomic_DNA"/>
</dbReference>
<sequence>MSLRYPVLLAVLISLARGLALESDNSNTIQRDDYFKQGIFHKMKKGGVLINATIATVLVSSPIDCTFECIETDSCQSFNFQEEEKETELHQCELLNKTAKSTVSGDFLCKPGFAFYGTGDKVASICERSPCGGDDICLPLANTCLNYTCVEWAEFNSSLFKYNSTPSTWLEAKTACNSHGGHLVSIASEQENNFLYEKILKFRCADCFSPDRLTAKWELDGTDSGITTYGNARYQVVDGKTALYLDGTSGSYATIPDVDFRKTRFTISLWMRPMTPMPTCAHFLADWSNPFQFRFTLHENGNIGLQIRNTAGQDMLYMSSNRGLNLNTWNHVIITWKREEKMMKIFINGTEAGSQASTLSNVDFMYNTHSVYDIGLKRDSMNCYMHAHVASLMIIHRFFLTNETTWLFHSGADYKKIHGAWIGLNDREVEGLKHHGESAHGLKDSVSEGYFGPDDNPLYNEPLLYISVEEKDFDLAVLSDGD</sequence>
<reference evidence="3 4" key="1">
    <citation type="journal article" date="2007" name="Science">
        <title>Sea anemone genome reveals ancestral eumetazoan gene repertoire and genomic organization.</title>
        <authorList>
            <person name="Putnam N.H."/>
            <person name="Srivastava M."/>
            <person name="Hellsten U."/>
            <person name="Dirks B."/>
            <person name="Chapman J."/>
            <person name="Salamov A."/>
            <person name="Terry A."/>
            <person name="Shapiro H."/>
            <person name="Lindquist E."/>
            <person name="Kapitonov V.V."/>
            <person name="Jurka J."/>
            <person name="Genikhovich G."/>
            <person name="Grigoriev I.V."/>
            <person name="Lucas S.M."/>
            <person name="Steele R.E."/>
            <person name="Finnerty J.R."/>
            <person name="Technau U."/>
            <person name="Martindale M.Q."/>
            <person name="Rokhsar D.S."/>
        </authorList>
    </citation>
    <scope>NUCLEOTIDE SEQUENCE [LARGE SCALE GENOMIC DNA]</scope>
    <source>
        <strain evidence="4">CH2 X CH6</strain>
    </source>
</reference>
<dbReference type="Gene3D" id="3.10.100.10">
    <property type="entry name" value="Mannose-Binding Protein A, subunit A"/>
    <property type="match status" value="1"/>
</dbReference>
<proteinExistence type="predicted"/>
<feature type="domain" description="Apple" evidence="2">
    <location>
        <begin position="46"/>
        <end position="101"/>
    </location>
</feature>
<dbReference type="GO" id="GO:0006955">
    <property type="term" value="P:immune response"/>
    <property type="evidence" value="ECO:0000318"/>
    <property type="project" value="GO_Central"/>
</dbReference>
<keyword evidence="4" id="KW-1185">Reference proteome</keyword>
<name>A7S8E8_NEMVE</name>
<evidence type="ECO:0000256" key="1">
    <source>
        <dbReference type="SAM" id="SignalP"/>
    </source>
</evidence>
<dbReference type="InterPro" id="IPR050111">
    <property type="entry name" value="C-type_lectin/snaclec_domain"/>
</dbReference>
<dbReference type="AlphaFoldDB" id="A7S8E8"/>
<feature type="signal peptide" evidence="1">
    <location>
        <begin position="1"/>
        <end position="18"/>
    </location>
</feature>
<dbReference type="Pfam" id="PF13385">
    <property type="entry name" value="Laminin_G_3"/>
    <property type="match status" value="1"/>
</dbReference>
<dbReference type="Proteomes" id="UP000001593">
    <property type="component" value="Unassembled WGS sequence"/>
</dbReference>
<dbReference type="GO" id="GO:0030246">
    <property type="term" value="F:carbohydrate binding"/>
    <property type="evidence" value="ECO:0000318"/>
    <property type="project" value="GO_Central"/>
</dbReference>
<evidence type="ECO:0000259" key="2">
    <source>
        <dbReference type="Pfam" id="PF00024"/>
    </source>
</evidence>
<keyword evidence="1" id="KW-0732">Signal</keyword>